<evidence type="ECO:0000256" key="6">
    <source>
        <dbReference type="ARBA" id="ARBA00022840"/>
    </source>
</evidence>
<dbReference type="Pfam" id="PF00249">
    <property type="entry name" value="Myb_DNA-binding"/>
    <property type="match status" value="1"/>
</dbReference>
<feature type="domain" description="HTH myb-type" evidence="12">
    <location>
        <begin position="26"/>
        <end position="86"/>
    </location>
</feature>
<gene>
    <name evidence="13" type="ORF">RHGRI_031146</name>
</gene>
<dbReference type="GO" id="GO:0005634">
    <property type="term" value="C:nucleus"/>
    <property type="evidence" value="ECO:0007669"/>
    <property type="project" value="UniProtKB-SubCell"/>
</dbReference>
<reference evidence="13" key="1">
    <citation type="submission" date="2020-08" db="EMBL/GenBank/DDBJ databases">
        <title>Plant Genome Project.</title>
        <authorList>
            <person name="Zhang R.-G."/>
        </authorList>
    </citation>
    <scope>NUCLEOTIDE SEQUENCE</scope>
    <source>
        <strain evidence="13">WSP0</strain>
        <tissue evidence="13">Leaf</tissue>
    </source>
</reference>
<comment type="subcellular location">
    <subcellularLocation>
        <location evidence="1">Nucleus</location>
    </subcellularLocation>
</comment>
<dbReference type="InterPro" id="IPR001005">
    <property type="entry name" value="SANT/Myb"/>
</dbReference>
<dbReference type="InterPro" id="IPR006447">
    <property type="entry name" value="Myb_dom_plants"/>
</dbReference>
<dbReference type="GO" id="GO:0006952">
    <property type="term" value="P:defense response"/>
    <property type="evidence" value="ECO:0007669"/>
    <property type="project" value="UniProtKB-KW"/>
</dbReference>
<dbReference type="PANTHER" id="PTHR31499:SF23">
    <property type="entry name" value="MYB FAMILY TRANSCRIPTION FACTOR PHL11"/>
    <property type="match status" value="1"/>
</dbReference>
<evidence type="ECO:0000256" key="5">
    <source>
        <dbReference type="ARBA" id="ARBA00022821"/>
    </source>
</evidence>
<dbReference type="InterPro" id="IPR041118">
    <property type="entry name" value="Rx_N"/>
</dbReference>
<evidence type="ECO:0000313" key="14">
    <source>
        <dbReference type="Proteomes" id="UP000823749"/>
    </source>
</evidence>
<keyword evidence="10" id="KW-0539">Nucleus</keyword>
<evidence type="ECO:0000256" key="8">
    <source>
        <dbReference type="ARBA" id="ARBA00023054"/>
    </source>
</evidence>
<dbReference type="InterPro" id="IPR032675">
    <property type="entry name" value="LRR_dom_sf"/>
</dbReference>
<accession>A0AAV6IA75</accession>
<dbReference type="SUPFAM" id="SSF46689">
    <property type="entry name" value="Homeodomain-like"/>
    <property type="match status" value="1"/>
</dbReference>
<dbReference type="FunFam" id="1.10.10.60:FF:000002">
    <property type="entry name" value="Myb family transcription factor"/>
    <property type="match status" value="1"/>
</dbReference>
<proteinExistence type="inferred from homology"/>
<evidence type="ECO:0000259" key="12">
    <source>
        <dbReference type="PROSITE" id="PS51294"/>
    </source>
</evidence>
<dbReference type="Pfam" id="PF25019">
    <property type="entry name" value="LRR_R13L1-DRL21"/>
    <property type="match status" value="1"/>
</dbReference>
<protein>
    <recommendedName>
        <fullName evidence="12">HTH myb-type domain-containing protein</fullName>
    </recommendedName>
</protein>
<keyword evidence="5" id="KW-0611">Plant defense</keyword>
<keyword evidence="14" id="KW-1185">Reference proteome</keyword>
<dbReference type="GO" id="GO:0003700">
    <property type="term" value="F:DNA-binding transcription factor activity"/>
    <property type="evidence" value="ECO:0007669"/>
    <property type="project" value="InterPro"/>
</dbReference>
<evidence type="ECO:0000313" key="13">
    <source>
        <dbReference type="EMBL" id="KAG5524387.1"/>
    </source>
</evidence>
<dbReference type="GO" id="GO:0003677">
    <property type="term" value="F:DNA binding"/>
    <property type="evidence" value="ECO:0007669"/>
    <property type="project" value="InterPro"/>
</dbReference>
<comment type="similarity">
    <text evidence="2">Belongs to the MYB-CC family.</text>
</comment>
<keyword evidence="7" id="KW-0805">Transcription regulation</keyword>
<dbReference type="Gene3D" id="1.10.10.60">
    <property type="entry name" value="Homeodomain-like"/>
    <property type="match status" value="1"/>
</dbReference>
<feature type="region of interest" description="Disordered" evidence="11">
    <location>
        <begin position="1"/>
        <end position="25"/>
    </location>
</feature>
<evidence type="ECO:0000256" key="2">
    <source>
        <dbReference type="ARBA" id="ARBA00006783"/>
    </source>
</evidence>
<dbReference type="InterPro" id="IPR009057">
    <property type="entry name" value="Homeodomain-like_sf"/>
</dbReference>
<sequence length="905" mass="102344">MERGYLGGGSSEYHPYESSGGVVMSRDPKPRLRWTADLHDRFVDAVTKLGGPEKATPKSVLRLMGLKGLTLYHLKSHLQKYRLGQQAKKQNTAEQNNENYGGSYLDYQVHSSGATTNSSGVNSEQGEMPIAEALRCQIEVQKRLQDQLEVQKKLQMRIEAQGKYLQAILDKAQKSLTLDMNCSGSLEATRAQLNNFNLALSNLMENMNGETTNENIVEKRITMNDIHRKTNGSLFSGEELEKKDIKLKIPSSDLIIIHMALSILPAVLQNLNSLIQTEVGLLWGVDKEMKKLSSTLSTIEAVLEDAEQKQLQDKAIQDWLRKLKGAAYEVDDILDDCATEALRWKTRGQTSSSLKKVSTSLLHPFENIKFRHKIGNRMKEITEDLSAIAEERNKFHLREAVLAFDARGAKMVQLSSSIGNLKHLRFLNLSYSLIQSLPKSICSLHNLQTLNLSGCEELRRLPKNLKYLRSLRHLYLEECRKIHDMPPKLGQLTLLKTLSLFCVGKSENRQLAELRHLDLGGELCIKHLERVRNSMDAKEANLVGKHKLRILKLQWCRNSDWESQANVEQLLEALGPHQNVEWLFIANYRGAHFPLWMRDSTLKNVVSIDLFECRNCSLLPPFGHLPSLRNLRISGMDYVDNSNVMLSSISNLNRLTSLTVTDNDDAISFPEEMLQNLTSLESLEIGAFSKLKVLPRNLSGLVSLKSLTIEECHELESLPEHGLRSLKSLQHLEIIDCNSLSSLSESFGHLTALERALRHAALTENQFGESRSKATLEAIRLIRNLNVQDITAYNGRKRSTSSEELSGQFYAVYSTCIINSNTRVSIYRSDSKVCAEMNGFKGLDTVPFEEPFTEALTCQIEVQKSYKSSLRYIFHLMALLNCCSLQVYSFPVSSSRRDCWERRSG</sequence>
<keyword evidence="3" id="KW-0677">Repeat</keyword>
<evidence type="ECO:0000256" key="4">
    <source>
        <dbReference type="ARBA" id="ARBA00022741"/>
    </source>
</evidence>
<organism evidence="13 14">
    <name type="scientific">Rhododendron griersonianum</name>
    <dbReference type="NCBI Taxonomy" id="479676"/>
    <lineage>
        <taxon>Eukaryota</taxon>
        <taxon>Viridiplantae</taxon>
        <taxon>Streptophyta</taxon>
        <taxon>Embryophyta</taxon>
        <taxon>Tracheophyta</taxon>
        <taxon>Spermatophyta</taxon>
        <taxon>Magnoliopsida</taxon>
        <taxon>eudicotyledons</taxon>
        <taxon>Gunneridae</taxon>
        <taxon>Pentapetalae</taxon>
        <taxon>asterids</taxon>
        <taxon>Ericales</taxon>
        <taxon>Ericaceae</taxon>
        <taxon>Ericoideae</taxon>
        <taxon>Rhodoreae</taxon>
        <taxon>Rhododendron</taxon>
    </lineage>
</organism>
<dbReference type="CDD" id="cd14798">
    <property type="entry name" value="RX-CC_like"/>
    <property type="match status" value="1"/>
</dbReference>
<dbReference type="Pfam" id="PF18052">
    <property type="entry name" value="Rx_N"/>
    <property type="match status" value="1"/>
</dbReference>
<evidence type="ECO:0000256" key="11">
    <source>
        <dbReference type="SAM" id="MobiDB-lite"/>
    </source>
</evidence>
<keyword evidence="4" id="KW-0547">Nucleotide-binding</keyword>
<dbReference type="InterPro" id="IPR046955">
    <property type="entry name" value="PHR1-like"/>
</dbReference>
<dbReference type="Gene3D" id="1.20.5.4130">
    <property type="match status" value="1"/>
</dbReference>
<comment type="caution">
    <text evidence="13">The sequence shown here is derived from an EMBL/GenBank/DDBJ whole genome shotgun (WGS) entry which is preliminary data.</text>
</comment>
<dbReference type="GO" id="GO:0005524">
    <property type="term" value="F:ATP binding"/>
    <property type="evidence" value="ECO:0007669"/>
    <property type="project" value="UniProtKB-KW"/>
</dbReference>
<evidence type="ECO:0000256" key="1">
    <source>
        <dbReference type="ARBA" id="ARBA00004123"/>
    </source>
</evidence>
<evidence type="ECO:0000256" key="7">
    <source>
        <dbReference type="ARBA" id="ARBA00023015"/>
    </source>
</evidence>
<keyword evidence="6" id="KW-0067">ATP-binding</keyword>
<dbReference type="InterPro" id="IPR025756">
    <property type="entry name" value="Myb_CC_LHEQLE"/>
</dbReference>
<dbReference type="Pfam" id="PF14379">
    <property type="entry name" value="Myb_CC_LHEQLE"/>
    <property type="match status" value="1"/>
</dbReference>
<dbReference type="AlphaFoldDB" id="A0AAV6IA75"/>
<feature type="compositionally biased region" description="Gly residues" evidence="11">
    <location>
        <begin position="1"/>
        <end position="10"/>
    </location>
</feature>
<keyword evidence="8" id="KW-0175">Coiled coil</keyword>
<dbReference type="InterPro" id="IPR038005">
    <property type="entry name" value="RX-like_CC"/>
</dbReference>
<dbReference type="PANTHER" id="PTHR31499">
    <property type="entry name" value="MYB FAMILY TRANSCRIPTION FACTOR PHL11"/>
    <property type="match status" value="1"/>
</dbReference>
<evidence type="ECO:0000256" key="10">
    <source>
        <dbReference type="ARBA" id="ARBA00023242"/>
    </source>
</evidence>
<keyword evidence="9" id="KW-0804">Transcription</keyword>
<dbReference type="SUPFAM" id="SSF52058">
    <property type="entry name" value="L domain-like"/>
    <property type="match status" value="1"/>
</dbReference>
<dbReference type="InterPro" id="IPR017930">
    <property type="entry name" value="Myb_dom"/>
</dbReference>
<dbReference type="PROSITE" id="PS51294">
    <property type="entry name" value="HTH_MYB"/>
    <property type="match status" value="1"/>
</dbReference>
<dbReference type="EMBL" id="JACTNZ010000011">
    <property type="protein sequence ID" value="KAG5524387.1"/>
    <property type="molecule type" value="Genomic_DNA"/>
</dbReference>
<evidence type="ECO:0000256" key="3">
    <source>
        <dbReference type="ARBA" id="ARBA00022737"/>
    </source>
</evidence>
<evidence type="ECO:0000256" key="9">
    <source>
        <dbReference type="ARBA" id="ARBA00023163"/>
    </source>
</evidence>
<dbReference type="InterPro" id="IPR056789">
    <property type="entry name" value="LRR_R13L1-DRL21"/>
</dbReference>
<dbReference type="Gene3D" id="3.80.10.10">
    <property type="entry name" value="Ribonuclease Inhibitor"/>
    <property type="match status" value="3"/>
</dbReference>
<dbReference type="NCBIfam" id="TIGR01557">
    <property type="entry name" value="myb_SHAQKYF"/>
    <property type="match status" value="1"/>
</dbReference>
<name>A0AAV6IA75_9ERIC</name>
<dbReference type="Proteomes" id="UP000823749">
    <property type="component" value="Chromosome 11"/>
</dbReference>